<dbReference type="InParanoid" id="A0A1S3ACG2"/>
<dbReference type="GO" id="GO:0009301">
    <property type="term" value="P:snRNA transcription"/>
    <property type="evidence" value="ECO:0007669"/>
    <property type="project" value="InterPro"/>
</dbReference>
<dbReference type="InterPro" id="IPR021281">
    <property type="entry name" value="SNAPC2"/>
</dbReference>
<feature type="compositionally biased region" description="Low complexity" evidence="1">
    <location>
        <begin position="185"/>
        <end position="211"/>
    </location>
</feature>
<name>A0A1S3ACG2_ERIEU</name>
<gene>
    <name evidence="3" type="primary">SNAPC2</name>
</gene>
<dbReference type="GO" id="GO:0016251">
    <property type="term" value="F:RNA polymerase II general transcription initiation factor activity"/>
    <property type="evidence" value="ECO:0007669"/>
    <property type="project" value="InterPro"/>
</dbReference>
<feature type="compositionally biased region" description="Low complexity" evidence="1">
    <location>
        <begin position="247"/>
        <end position="256"/>
    </location>
</feature>
<feature type="region of interest" description="Disordered" evidence="1">
    <location>
        <begin position="323"/>
        <end position="358"/>
    </location>
</feature>
<organism evidence="2 3">
    <name type="scientific">Erinaceus europaeus</name>
    <name type="common">Western European hedgehog</name>
    <dbReference type="NCBI Taxonomy" id="9365"/>
    <lineage>
        <taxon>Eukaryota</taxon>
        <taxon>Metazoa</taxon>
        <taxon>Chordata</taxon>
        <taxon>Craniata</taxon>
        <taxon>Vertebrata</taxon>
        <taxon>Euteleostomi</taxon>
        <taxon>Mammalia</taxon>
        <taxon>Eutheria</taxon>
        <taxon>Laurasiatheria</taxon>
        <taxon>Eulipotyphla</taxon>
        <taxon>Erinaceidae</taxon>
        <taxon>Erinaceinae</taxon>
        <taxon>Erinaceus</taxon>
    </lineage>
</organism>
<evidence type="ECO:0000313" key="2">
    <source>
        <dbReference type="Proteomes" id="UP001652624"/>
    </source>
</evidence>
<dbReference type="Proteomes" id="UP001652624">
    <property type="component" value="Unplaced"/>
</dbReference>
<evidence type="ECO:0000313" key="3">
    <source>
        <dbReference type="RefSeq" id="XP_007532915.1"/>
    </source>
</evidence>
<proteinExistence type="predicted"/>
<evidence type="ECO:0000256" key="1">
    <source>
        <dbReference type="SAM" id="MobiDB-lite"/>
    </source>
</evidence>
<dbReference type="GeneID" id="103122264"/>
<protein>
    <submittedName>
        <fullName evidence="3">snRNA-activating protein complex subunit 2</fullName>
    </submittedName>
</protein>
<dbReference type="PANTHER" id="PTHR15132:SF1">
    <property type="entry name" value="SNRNA-ACTIVATING PROTEIN COMPLEX SUBUNIT 2"/>
    <property type="match status" value="1"/>
</dbReference>
<dbReference type="PANTHER" id="PTHR15132">
    <property type="entry name" value="SNRNA-ACTIVATING PROTEIN COMPLEX SUBUNIT 2"/>
    <property type="match status" value="1"/>
</dbReference>
<sequence length="383" mass="39472">MKPPPRRRAIPARYLGETTRPPAWSAREKRQLLRLLQARREQPEPDAADLARELPGRSAEEIQTFIELLKSRVVREAIKRLRPGSPPPEDRQTPAPIEVWLDLAEKLSGPPLEEALSTAFSQVLTIAATEPLSLLHSKPPKTTKAREPQLFLSAPAGQKEATAQTDGPAPGVPGPAPEACGSTHGAPGPALESSGPAPGAPGPALESSGPAPGAPGPTLKFSGPTPGAPGPALESSGPAPGAPGPAPESSGPALPGPLTVDFEKIYKYLASVSRGNQGPELSAAEAAVVLDLLQALPQELPRLPCGALTEHLLDAYAHLTAPQPHLDMGSPEPGSEDAGAPSQAPEDTGPGAPGTAWQATGVCPLNPFLVPLGLLGQVDTPVR</sequence>
<reference evidence="3" key="1">
    <citation type="submission" date="2025-08" db="UniProtKB">
        <authorList>
            <consortium name="RefSeq"/>
        </authorList>
    </citation>
    <scope>IDENTIFICATION</scope>
</reference>
<dbReference type="eggNOG" id="ENOG502S260">
    <property type="taxonomic scope" value="Eukaryota"/>
</dbReference>
<dbReference type="FunCoup" id="A0A1S3ACG2">
    <property type="interactions" value="1059"/>
</dbReference>
<keyword evidence="2" id="KW-1185">Reference proteome</keyword>
<dbReference type="AlphaFoldDB" id="A0A1S3ACG2"/>
<dbReference type="OrthoDB" id="5990578at2759"/>
<feature type="region of interest" description="Disordered" evidence="1">
    <location>
        <begin position="156"/>
        <end position="256"/>
    </location>
</feature>
<dbReference type="Pfam" id="PF11035">
    <property type="entry name" value="SNAPC2"/>
    <property type="match status" value="1"/>
</dbReference>
<accession>A0A1S3ACG2</accession>
<dbReference type="CDD" id="cd00167">
    <property type="entry name" value="SANT"/>
    <property type="match status" value="1"/>
</dbReference>
<feature type="compositionally biased region" description="Low complexity" evidence="1">
    <location>
        <begin position="230"/>
        <end position="239"/>
    </location>
</feature>
<dbReference type="GO" id="GO:0016604">
    <property type="term" value="C:nuclear body"/>
    <property type="evidence" value="ECO:0007669"/>
    <property type="project" value="TreeGrafter"/>
</dbReference>
<dbReference type="InterPro" id="IPR001005">
    <property type="entry name" value="SANT/Myb"/>
</dbReference>
<dbReference type="CTD" id="6618"/>
<dbReference type="RefSeq" id="XP_007532915.1">
    <property type="nucleotide sequence ID" value="XM_007532853.3"/>
</dbReference>